<sequence>MVPSRQNGKGETQALAFGKGEMKELARPSKSPERLDYFPLQQLPMELRIMIYSYLAPDRVVPPSRSKTARTRRNRLYRSLRYDGGSCCPAMLQTAKSIYTEAIDEFYGNAVFQVLVRGESYVFADNGELLSSTVPRNLKHVRTLHLMLKLPQLSSSVPSNHIARQRLIYAHQLKNTLRVIRGGLGVSGMLRNLVIILLDFSEVQVNLKHSLQWALSPLFGMQELKNVAIMKESEYNGCYPLEEVGGIQRSHVLKETARMFGISAHPAPLLHEELLQALLRFNHWIRSIGGPVNIQAKDRKTLAWSVIDALEAHDKGNSEEFARVVANTLGDLRIIMEKQVKERQIRLGILWSSVGKIASMTRDDQPKTVFQRESKNKTVIASLMKAQSNILDLQIGISAASDNPDAQRQYVDSIVAHSTSIQAEMEGCLKLWKSWETNCEAILDSLPKDHDDPYSGSGSESSSTTF</sequence>
<proteinExistence type="predicted"/>
<reference evidence="2 3" key="1">
    <citation type="journal article" date="2016" name="Nat. Commun.">
        <title>Ectomycorrhizal ecology is imprinted in the genome of the dominant symbiotic fungus Cenococcum geophilum.</title>
        <authorList>
            <consortium name="DOE Joint Genome Institute"/>
            <person name="Peter M."/>
            <person name="Kohler A."/>
            <person name="Ohm R.A."/>
            <person name="Kuo A."/>
            <person name="Krutzmann J."/>
            <person name="Morin E."/>
            <person name="Arend M."/>
            <person name="Barry K.W."/>
            <person name="Binder M."/>
            <person name="Choi C."/>
            <person name="Clum A."/>
            <person name="Copeland A."/>
            <person name="Grisel N."/>
            <person name="Haridas S."/>
            <person name="Kipfer T."/>
            <person name="LaButti K."/>
            <person name="Lindquist E."/>
            <person name="Lipzen A."/>
            <person name="Maire R."/>
            <person name="Meier B."/>
            <person name="Mihaltcheva S."/>
            <person name="Molinier V."/>
            <person name="Murat C."/>
            <person name="Poggeler S."/>
            <person name="Quandt C.A."/>
            <person name="Sperisen C."/>
            <person name="Tritt A."/>
            <person name="Tisserant E."/>
            <person name="Crous P.W."/>
            <person name="Henrissat B."/>
            <person name="Nehls U."/>
            <person name="Egli S."/>
            <person name="Spatafora J.W."/>
            <person name="Grigoriev I.V."/>
            <person name="Martin F.M."/>
        </authorList>
    </citation>
    <scope>NUCLEOTIDE SEQUENCE [LARGE SCALE GENOMIC DNA]</scope>
    <source>
        <strain evidence="2 3">CBS 207.34</strain>
    </source>
</reference>
<dbReference type="Proteomes" id="UP000250140">
    <property type="component" value="Unassembled WGS sequence"/>
</dbReference>
<feature type="compositionally biased region" description="Low complexity" evidence="1">
    <location>
        <begin position="455"/>
        <end position="466"/>
    </location>
</feature>
<evidence type="ECO:0000313" key="2">
    <source>
        <dbReference type="EMBL" id="OCL07512.1"/>
    </source>
</evidence>
<gene>
    <name evidence="2" type="ORF">AOQ84DRAFT_364909</name>
</gene>
<protein>
    <recommendedName>
        <fullName evidence="4">F-box domain-containing protein</fullName>
    </recommendedName>
</protein>
<feature type="compositionally biased region" description="Polar residues" evidence="1">
    <location>
        <begin position="1"/>
        <end position="10"/>
    </location>
</feature>
<feature type="region of interest" description="Disordered" evidence="1">
    <location>
        <begin position="1"/>
        <end position="28"/>
    </location>
</feature>
<feature type="region of interest" description="Disordered" evidence="1">
    <location>
        <begin position="446"/>
        <end position="466"/>
    </location>
</feature>
<dbReference type="PANTHER" id="PTHR42085">
    <property type="entry name" value="F-BOX DOMAIN-CONTAINING PROTEIN"/>
    <property type="match status" value="1"/>
</dbReference>
<name>A0A8E2EZ01_9PEZI</name>
<dbReference type="InterPro" id="IPR038883">
    <property type="entry name" value="AN11006-like"/>
</dbReference>
<organism evidence="2 3">
    <name type="scientific">Glonium stellatum</name>
    <dbReference type="NCBI Taxonomy" id="574774"/>
    <lineage>
        <taxon>Eukaryota</taxon>
        <taxon>Fungi</taxon>
        <taxon>Dikarya</taxon>
        <taxon>Ascomycota</taxon>
        <taxon>Pezizomycotina</taxon>
        <taxon>Dothideomycetes</taxon>
        <taxon>Pleosporomycetidae</taxon>
        <taxon>Gloniales</taxon>
        <taxon>Gloniaceae</taxon>
        <taxon>Glonium</taxon>
    </lineage>
</organism>
<dbReference type="AlphaFoldDB" id="A0A8E2EZ01"/>
<dbReference type="OrthoDB" id="3946110at2759"/>
<dbReference type="EMBL" id="KV749853">
    <property type="protein sequence ID" value="OCL07512.1"/>
    <property type="molecule type" value="Genomic_DNA"/>
</dbReference>
<keyword evidence="3" id="KW-1185">Reference proteome</keyword>
<evidence type="ECO:0000256" key="1">
    <source>
        <dbReference type="SAM" id="MobiDB-lite"/>
    </source>
</evidence>
<dbReference type="PANTHER" id="PTHR42085:SF2">
    <property type="entry name" value="F-BOX DOMAIN-CONTAINING PROTEIN"/>
    <property type="match status" value="1"/>
</dbReference>
<accession>A0A8E2EZ01</accession>
<evidence type="ECO:0008006" key="4">
    <source>
        <dbReference type="Google" id="ProtNLM"/>
    </source>
</evidence>
<evidence type="ECO:0000313" key="3">
    <source>
        <dbReference type="Proteomes" id="UP000250140"/>
    </source>
</evidence>